<proteinExistence type="predicted"/>
<gene>
    <name evidence="1" type="ORF">METZ01_LOCUS511320</name>
</gene>
<dbReference type="AlphaFoldDB" id="A0A383ENM2"/>
<sequence>MLEAWSAATLEERHQLLIMMLDAVYVDMAQGLVLGLKPKPEFLPLFNLGEPVTIGDSKLVTGAIEQSPTAQQLTLQESRWIQIGSTGGLTG</sequence>
<name>A0A383ENM2_9ZZZZ</name>
<reference evidence="1" key="1">
    <citation type="submission" date="2018-05" db="EMBL/GenBank/DDBJ databases">
        <authorList>
            <person name="Lanie J.A."/>
            <person name="Ng W.-L."/>
            <person name="Kazmierczak K.M."/>
            <person name="Andrzejewski T.M."/>
            <person name="Davidsen T.M."/>
            <person name="Wayne K.J."/>
            <person name="Tettelin H."/>
            <person name="Glass J.I."/>
            <person name="Rusch D."/>
            <person name="Podicherti R."/>
            <person name="Tsui H.-C.T."/>
            <person name="Winkler M.E."/>
        </authorList>
    </citation>
    <scope>NUCLEOTIDE SEQUENCE</scope>
</reference>
<protein>
    <submittedName>
        <fullName evidence="1">Uncharacterized protein</fullName>
    </submittedName>
</protein>
<evidence type="ECO:0000313" key="1">
    <source>
        <dbReference type="EMBL" id="SVE58466.1"/>
    </source>
</evidence>
<accession>A0A383ENM2</accession>
<feature type="non-terminal residue" evidence="1">
    <location>
        <position position="91"/>
    </location>
</feature>
<dbReference type="EMBL" id="UINC01227538">
    <property type="protein sequence ID" value="SVE58466.1"/>
    <property type="molecule type" value="Genomic_DNA"/>
</dbReference>
<organism evidence="1">
    <name type="scientific">marine metagenome</name>
    <dbReference type="NCBI Taxonomy" id="408172"/>
    <lineage>
        <taxon>unclassified sequences</taxon>
        <taxon>metagenomes</taxon>
        <taxon>ecological metagenomes</taxon>
    </lineage>
</organism>